<feature type="non-terminal residue" evidence="1">
    <location>
        <position position="91"/>
    </location>
</feature>
<dbReference type="EMBL" id="JAFJMO010000007">
    <property type="protein sequence ID" value="KAJ8271315.1"/>
    <property type="molecule type" value="Genomic_DNA"/>
</dbReference>
<organism evidence="1 2">
    <name type="scientific">Conger conger</name>
    <name type="common">Conger eel</name>
    <name type="synonym">Muraena conger</name>
    <dbReference type="NCBI Taxonomy" id="82655"/>
    <lineage>
        <taxon>Eukaryota</taxon>
        <taxon>Metazoa</taxon>
        <taxon>Chordata</taxon>
        <taxon>Craniata</taxon>
        <taxon>Vertebrata</taxon>
        <taxon>Euteleostomi</taxon>
        <taxon>Actinopterygii</taxon>
        <taxon>Neopterygii</taxon>
        <taxon>Teleostei</taxon>
        <taxon>Anguilliformes</taxon>
        <taxon>Congridae</taxon>
        <taxon>Conger</taxon>
    </lineage>
</organism>
<dbReference type="Proteomes" id="UP001152803">
    <property type="component" value="Unassembled WGS sequence"/>
</dbReference>
<sequence>MQSDCTPKGSLFWEYILTSKIVENCRGLEEIRVFSCRERGDIICPGENKRTPSKLIVGISGPFSPAGLSGPEHMLKMEGREDFADDNSRDP</sequence>
<keyword evidence="2" id="KW-1185">Reference proteome</keyword>
<accession>A0A9Q1DHW0</accession>
<gene>
    <name evidence="1" type="ORF">COCON_G00101740</name>
</gene>
<protein>
    <submittedName>
        <fullName evidence="1">Uncharacterized protein</fullName>
    </submittedName>
</protein>
<dbReference type="AlphaFoldDB" id="A0A9Q1DHW0"/>
<evidence type="ECO:0000313" key="1">
    <source>
        <dbReference type="EMBL" id="KAJ8271315.1"/>
    </source>
</evidence>
<proteinExistence type="predicted"/>
<name>A0A9Q1DHW0_CONCO</name>
<reference evidence="1" key="1">
    <citation type="journal article" date="2023" name="Science">
        <title>Genome structures resolve the early diversification of teleost fishes.</title>
        <authorList>
            <person name="Parey E."/>
            <person name="Louis A."/>
            <person name="Montfort J."/>
            <person name="Bouchez O."/>
            <person name="Roques C."/>
            <person name="Iampietro C."/>
            <person name="Lluch J."/>
            <person name="Castinel A."/>
            <person name="Donnadieu C."/>
            <person name="Desvignes T."/>
            <person name="Floi Bucao C."/>
            <person name="Jouanno E."/>
            <person name="Wen M."/>
            <person name="Mejri S."/>
            <person name="Dirks R."/>
            <person name="Jansen H."/>
            <person name="Henkel C."/>
            <person name="Chen W.J."/>
            <person name="Zahm M."/>
            <person name="Cabau C."/>
            <person name="Klopp C."/>
            <person name="Thompson A.W."/>
            <person name="Robinson-Rechavi M."/>
            <person name="Braasch I."/>
            <person name="Lecointre G."/>
            <person name="Bobe J."/>
            <person name="Postlethwait J.H."/>
            <person name="Berthelot C."/>
            <person name="Roest Crollius H."/>
            <person name="Guiguen Y."/>
        </authorList>
    </citation>
    <scope>NUCLEOTIDE SEQUENCE</scope>
    <source>
        <strain evidence="1">Concon-B</strain>
    </source>
</reference>
<comment type="caution">
    <text evidence="1">The sequence shown here is derived from an EMBL/GenBank/DDBJ whole genome shotgun (WGS) entry which is preliminary data.</text>
</comment>
<evidence type="ECO:0000313" key="2">
    <source>
        <dbReference type="Proteomes" id="UP001152803"/>
    </source>
</evidence>